<dbReference type="Pfam" id="PF02432">
    <property type="entry name" value="Fimbrial_K88"/>
    <property type="match status" value="1"/>
</dbReference>
<feature type="chain" id="PRO_5032345844" evidence="3">
    <location>
        <begin position="21"/>
        <end position="253"/>
    </location>
</feature>
<evidence type="ECO:0000256" key="2">
    <source>
        <dbReference type="ARBA" id="ARBA00049989"/>
    </source>
</evidence>
<evidence type="ECO:0000256" key="1">
    <source>
        <dbReference type="ARBA" id="ARBA00022729"/>
    </source>
</evidence>
<gene>
    <name evidence="4" type="ORF">BN437_0262</name>
</gene>
<dbReference type="InterPro" id="IPR003467">
    <property type="entry name" value="Fimbrial_K88_FaeH"/>
</dbReference>
<proteinExistence type="inferred from homology"/>
<dbReference type="GO" id="GO:0009289">
    <property type="term" value="C:pilus"/>
    <property type="evidence" value="ECO:0007669"/>
    <property type="project" value="InterPro"/>
</dbReference>
<dbReference type="RefSeq" id="WP_004155001.1">
    <property type="nucleotide sequence ID" value="NZ_BAYW01000025.1"/>
</dbReference>
<protein>
    <submittedName>
        <fullName evidence="4">Minor fimbrial subunit faeI</fullName>
    </submittedName>
</protein>
<comment type="similarity">
    <text evidence="2">Belongs to the fimbrial K88 protein family.</text>
</comment>
<accession>A0A830ZPQ0</accession>
<dbReference type="GO" id="GO:0007155">
    <property type="term" value="P:cell adhesion"/>
    <property type="evidence" value="ECO:0007669"/>
    <property type="project" value="InterPro"/>
</dbReference>
<dbReference type="Proteomes" id="UP000013111">
    <property type="component" value="Unassembled WGS sequence"/>
</dbReference>
<evidence type="ECO:0000256" key="3">
    <source>
        <dbReference type="SAM" id="SignalP"/>
    </source>
</evidence>
<feature type="signal peptide" evidence="3">
    <location>
        <begin position="1"/>
        <end position="20"/>
    </location>
</feature>
<reference evidence="4 5" key="2">
    <citation type="submission" date="2013-04" db="EMBL/GenBank/DDBJ databases">
        <title>Comparative genomics of 12 strains of Erwinia amylovora identifies a pan-genome with a large conserved core and provides insights into host specificity.</title>
        <authorList>
            <person name="Mann R.A."/>
            <person name="Smits T.H.M."/>
            <person name="Buehlmann A."/>
            <person name="Blom J."/>
            <person name="Goesmann A."/>
            <person name="Frey J.E."/>
            <person name="Plummer K.M."/>
            <person name="Beer S.V."/>
            <person name="Luck J."/>
            <person name="Duffy B."/>
            <person name="Rodoni B."/>
        </authorList>
    </citation>
    <scope>NUCLEOTIDE SEQUENCE [LARGE SCALE GENOMIC DNA]</scope>
    <source>
        <strain evidence="5">CFBP 1232</strain>
    </source>
</reference>
<comment type="caution">
    <text evidence="4">The sequence shown here is derived from an EMBL/GenBank/DDBJ whole genome shotgun (WGS) entry which is preliminary data.</text>
</comment>
<evidence type="ECO:0000313" key="4">
    <source>
        <dbReference type="EMBL" id="CCO92230.1"/>
    </source>
</evidence>
<reference evidence="4 5" key="1">
    <citation type="submission" date="2012-11" db="EMBL/GenBank/DDBJ databases">
        <authorList>
            <person name="Linke B."/>
        </authorList>
    </citation>
    <scope>NUCLEOTIDE SEQUENCE [LARGE SCALE GENOMIC DNA]</scope>
    <source>
        <strain evidence="5">CFBP 1232</strain>
    </source>
</reference>
<keyword evidence="1 3" id="KW-0732">Signal</keyword>
<sequence>MKRLTYLLLTASLLPAAALAWSTPGQNFSGELNLRGVVTSTRNPWEWQLSEGAENLDAKSSASRGDERVITVAIPALKILLGKTTRSTPAGREGLVPRVTFGRGVEGFSLTWKDPGMAQVILPVTGEGILQAGTFSFRMTAAALLRHAISGQAVVAGVYDDLAGNGLPEQVWVADPEQTGRLLSTMFAGEGPAWLQDAAASSTTGLSQFANAELRQIEGVYGAQVVAGSGELRFKGALPRRWHVSLPVSIEYQ</sequence>
<evidence type="ECO:0000313" key="5">
    <source>
        <dbReference type="Proteomes" id="UP000013111"/>
    </source>
</evidence>
<dbReference type="EMBL" id="CAPB01000004">
    <property type="protein sequence ID" value="CCO92230.1"/>
    <property type="molecule type" value="Genomic_DNA"/>
</dbReference>
<dbReference type="GeneID" id="97607490"/>
<organism evidence="4 5">
    <name type="scientific">Erwinia amylovora NBRC 12687 = CFBP 1232</name>
    <dbReference type="NCBI Taxonomy" id="1219359"/>
    <lineage>
        <taxon>Bacteria</taxon>
        <taxon>Pseudomonadati</taxon>
        <taxon>Pseudomonadota</taxon>
        <taxon>Gammaproteobacteria</taxon>
        <taxon>Enterobacterales</taxon>
        <taxon>Erwiniaceae</taxon>
        <taxon>Erwinia</taxon>
    </lineage>
</organism>
<name>A0A830ZPQ0_ERWAM</name>
<dbReference type="AlphaFoldDB" id="A0A830ZPQ0"/>